<dbReference type="AlphaFoldDB" id="A0A8T0A0Y9"/>
<proteinExistence type="predicted"/>
<protein>
    <submittedName>
        <fullName evidence="2">Uncharacterized protein</fullName>
    </submittedName>
</protein>
<organism evidence="2 3">
    <name type="scientific">Meloidogyne graminicola</name>
    <dbReference type="NCBI Taxonomy" id="189291"/>
    <lineage>
        <taxon>Eukaryota</taxon>
        <taxon>Metazoa</taxon>
        <taxon>Ecdysozoa</taxon>
        <taxon>Nematoda</taxon>
        <taxon>Chromadorea</taxon>
        <taxon>Rhabditida</taxon>
        <taxon>Tylenchina</taxon>
        <taxon>Tylenchomorpha</taxon>
        <taxon>Tylenchoidea</taxon>
        <taxon>Meloidogynidae</taxon>
        <taxon>Meloidogyninae</taxon>
        <taxon>Meloidogyne</taxon>
    </lineage>
</organism>
<feature type="chain" id="PRO_5035764653" evidence="1">
    <location>
        <begin position="23"/>
        <end position="117"/>
    </location>
</feature>
<dbReference type="EMBL" id="JABEBT010000008">
    <property type="protein sequence ID" value="KAF7639075.1"/>
    <property type="molecule type" value="Genomic_DNA"/>
</dbReference>
<reference evidence="2" key="1">
    <citation type="journal article" date="2020" name="Ecol. Evol.">
        <title>Genome structure and content of the rice root-knot nematode (Meloidogyne graminicola).</title>
        <authorList>
            <person name="Phan N.T."/>
            <person name="Danchin E.G.J."/>
            <person name="Klopp C."/>
            <person name="Perfus-Barbeoch L."/>
            <person name="Kozlowski D.K."/>
            <person name="Koutsovoulos G.D."/>
            <person name="Lopez-Roques C."/>
            <person name="Bouchez O."/>
            <person name="Zahm M."/>
            <person name="Besnard G."/>
            <person name="Bellafiore S."/>
        </authorList>
    </citation>
    <scope>NUCLEOTIDE SEQUENCE</scope>
    <source>
        <strain evidence="2">VN-18</strain>
    </source>
</reference>
<keyword evidence="3" id="KW-1185">Reference proteome</keyword>
<gene>
    <name evidence="2" type="ORF">Mgra_00001601</name>
</gene>
<keyword evidence="1" id="KW-0732">Signal</keyword>
<evidence type="ECO:0000256" key="1">
    <source>
        <dbReference type="SAM" id="SignalP"/>
    </source>
</evidence>
<name>A0A8T0A0Y9_9BILA</name>
<sequence>MSNILIKLLILIVLFTSIYIDAFSKKQLEEMFNKSLESNETDKLDVFINEFLRINGKANKKIRENEINNMNIEDIIVLIGAYIYRYYISTKKNLNINESAINGYLIAAARKARVGFK</sequence>
<comment type="caution">
    <text evidence="2">The sequence shown here is derived from an EMBL/GenBank/DDBJ whole genome shotgun (WGS) entry which is preliminary data.</text>
</comment>
<feature type="signal peptide" evidence="1">
    <location>
        <begin position="1"/>
        <end position="22"/>
    </location>
</feature>
<accession>A0A8T0A0Y9</accession>
<dbReference type="Proteomes" id="UP000605970">
    <property type="component" value="Unassembled WGS sequence"/>
</dbReference>
<evidence type="ECO:0000313" key="3">
    <source>
        <dbReference type="Proteomes" id="UP000605970"/>
    </source>
</evidence>
<evidence type="ECO:0000313" key="2">
    <source>
        <dbReference type="EMBL" id="KAF7639075.1"/>
    </source>
</evidence>